<dbReference type="GeneID" id="71761397"/>
<dbReference type="Proteomes" id="UP000830542">
    <property type="component" value="Chromosome"/>
</dbReference>
<protein>
    <submittedName>
        <fullName evidence="2">Uncharacterized protein</fullName>
    </submittedName>
</protein>
<evidence type="ECO:0000313" key="2">
    <source>
        <dbReference type="EMBL" id="UOO96271.1"/>
    </source>
</evidence>
<reference evidence="2" key="1">
    <citation type="submission" date="2022-04" db="EMBL/GenBank/DDBJ databases">
        <title>Sequencing and genomic assembly of Halococcus dombrowskii.</title>
        <authorList>
            <person name="Lim S.W."/>
            <person name="MacLea K.S."/>
        </authorList>
    </citation>
    <scope>NUCLEOTIDE SEQUENCE</scope>
    <source>
        <strain evidence="2">H4</strain>
    </source>
</reference>
<feature type="region of interest" description="Disordered" evidence="1">
    <location>
        <begin position="1"/>
        <end position="20"/>
    </location>
</feature>
<sequence length="72" mass="7824">MEEAGGSNPPEPTDFPSISTSDFLAGSFPVISSTSTVPRISAAKFDEMALHERFDGVVFDAQSRQTRVHPRI</sequence>
<keyword evidence="3" id="KW-1185">Reference proteome</keyword>
<dbReference type="RefSeq" id="WP_244704825.1">
    <property type="nucleotide sequence ID" value="NZ_BAAADN010000041.1"/>
</dbReference>
<evidence type="ECO:0000256" key="1">
    <source>
        <dbReference type="SAM" id="MobiDB-lite"/>
    </source>
</evidence>
<dbReference type="KEGG" id="hdo:MUK72_06075"/>
<evidence type="ECO:0000313" key="3">
    <source>
        <dbReference type="Proteomes" id="UP000830542"/>
    </source>
</evidence>
<dbReference type="EMBL" id="CP095005">
    <property type="protein sequence ID" value="UOO96271.1"/>
    <property type="molecule type" value="Genomic_DNA"/>
</dbReference>
<name>A0AAX3ARV0_HALDO</name>
<proteinExistence type="predicted"/>
<accession>A0AAX3ARV0</accession>
<gene>
    <name evidence="2" type="ORF">MUK72_06075</name>
</gene>
<dbReference type="AlphaFoldDB" id="A0AAX3ARV0"/>
<organism evidence="2 3">
    <name type="scientific">Halococcus dombrowskii</name>
    <dbReference type="NCBI Taxonomy" id="179637"/>
    <lineage>
        <taxon>Archaea</taxon>
        <taxon>Methanobacteriati</taxon>
        <taxon>Methanobacteriota</taxon>
        <taxon>Stenosarchaea group</taxon>
        <taxon>Halobacteria</taxon>
        <taxon>Halobacteriales</taxon>
        <taxon>Halococcaceae</taxon>
        <taxon>Halococcus</taxon>
    </lineage>
</organism>